<reference evidence="2" key="1">
    <citation type="submission" date="2023-06" db="EMBL/GenBank/DDBJ databases">
        <title>Sysu t00192.</title>
        <authorList>
            <person name="Gao L."/>
            <person name="Fang B.-Z."/>
            <person name="Li W.-J."/>
        </authorList>
    </citation>
    <scope>NUCLEOTIDE SEQUENCE</scope>
    <source>
        <strain evidence="2">SYSU T00192</strain>
    </source>
</reference>
<keyword evidence="3" id="KW-1185">Reference proteome</keyword>
<name>A0ABT8GBK2_9MICO</name>
<accession>A0ABT8GBK2</accession>
<dbReference type="EMBL" id="JAUHPW010000008">
    <property type="protein sequence ID" value="MDN4476349.1"/>
    <property type="molecule type" value="Genomic_DNA"/>
</dbReference>
<evidence type="ECO:0000313" key="3">
    <source>
        <dbReference type="Proteomes" id="UP001172728"/>
    </source>
</evidence>
<dbReference type="RefSeq" id="WP_301134530.1">
    <property type="nucleotide sequence ID" value="NZ_JAUHPW010000008.1"/>
</dbReference>
<feature type="transmembrane region" description="Helical" evidence="1">
    <location>
        <begin position="154"/>
        <end position="176"/>
    </location>
</feature>
<evidence type="ECO:0000313" key="2">
    <source>
        <dbReference type="EMBL" id="MDN4476349.1"/>
    </source>
</evidence>
<keyword evidence="1" id="KW-1133">Transmembrane helix</keyword>
<feature type="transmembrane region" description="Helical" evidence="1">
    <location>
        <begin position="181"/>
        <end position="201"/>
    </location>
</feature>
<comment type="caution">
    <text evidence="2">The sequence shown here is derived from an EMBL/GenBank/DDBJ whole genome shotgun (WGS) entry which is preliminary data.</text>
</comment>
<organism evidence="2 3">
    <name type="scientific">Demequina litoralis</name>
    <dbReference type="NCBI Taxonomy" id="3051660"/>
    <lineage>
        <taxon>Bacteria</taxon>
        <taxon>Bacillati</taxon>
        <taxon>Actinomycetota</taxon>
        <taxon>Actinomycetes</taxon>
        <taxon>Micrococcales</taxon>
        <taxon>Demequinaceae</taxon>
        <taxon>Demequina</taxon>
    </lineage>
</organism>
<keyword evidence="1" id="KW-0812">Transmembrane</keyword>
<sequence>MSIAVDTAKLTFGGAVRAELLKLTTTRGFVWVALWSLGLSALMLVTSSAAAPADATVAEWTVMTIAGGILMPWVILAIHAALQATGEWSSGMFRVSFAVVPRRNLWLAAKATALAVFAGLVSIAVTMVDTAIVLAKHGSAGATIDWTLGHTWQIFIGVPAACIMTAVMAVGIGALVRTSGIAVTAVIVVLIVLPFAAFFGFEWVAHITSYLPSGAADSMVSAGAFGATSDDLGIVGGTAVLLAWSVGACVAASVAMSRRDA</sequence>
<proteinExistence type="predicted"/>
<evidence type="ECO:0000256" key="1">
    <source>
        <dbReference type="SAM" id="Phobius"/>
    </source>
</evidence>
<gene>
    <name evidence="2" type="ORF">QQX09_10825</name>
</gene>
<feature type="transmembrane region" description="Helical" evidence="1">
    <location>
        <begin position="29"/>
        <end position="50"/>
    </location>
</feature>
<keyword evidence="1" id="KW-0472">Membrane</keyword>
<dbReference type="Proteomes" id="UP001172728">
    <property type="component" value="Unassembled WGS sequence"/>
</dbReference>
<feature type="transmembrane region" description="Helical" evidence="1">
    <location>
        <begin position="62"/>
        <end position="84"/>
    </location>
</feature>
<feature type="transmembrane region" description="Helical" evidence="1">
    <location>
        <begin position="105"/>
        <end position="134"/>
    </location>
</feature>
<evidence type="ECO:0008006" key="4">
    <source>
        <dbReference type="Google" id="ProtNLM"/>
    </source>
</evidence>
<protein>
    <recommendedName>
        <fullName evidence="4">ABC-2 type transport system permease protein</fullName>
    </recommendedName>
</protein>
<feature type="transmembrane region" description="Helical" evidence="1">
    <location>
        <begin position="234"/>
        <end position="256"/>
    </location>
</feature>